<evidence type="ECO:0000256" key="1">
    <source>
        <dbReference type="ARBA" id="ARBA00022478"/>
    </source>
</evidence>
<evidence type="ECO:0000256" key="4">
    <source>
        <dbReference type="ARBA" id="ARBA00023163"/>
    </source>
</evidence>
<keyword evidence="1" id="KW-0240">DNA-directed RNA polymerase</keyword>
<reference evidence="5 6" key="1">
    <citation type="submission" date="2019-07" db="EMBL/GenBank/DDBJ databases">
        <title>WGS assembly of Gossypium mustelinum.</title>
        <authorList>
            <person name="Chen Z.J."/>
            <person name="Sreedasyam A."/>
            <person name="Ando A."/>
            <person name="Song Q."/>
            <person name="De L."/>
            <person name="Hulse-Kemp A."/>
            <person name="Ding M."/>
            <person name="Ye W."/>
            <person name="Kirkbride R."/>
            <person name="Jenkins J."/>
            <person name="Plott C."/>
            <person name="Lovell J."/>
            <person name="Lin Y.-M."/>
            <person name="Vaughn R."/>
            <person name="Liu B."/>
            <person name="Li W."/>
            <person name="Simpson S."/>
            <person name="Scheffler B."/>
            <person name="Saski C."/>
            <person name="Grover C."/>
            <person name="Hu G."/>
            <person name="Conover J."/>
            <person name="Carlson J."/>
            <person name="Shu S."/>
            <person name="Boston L."/>
            <person name="Williams M."/>
            <person name="Peterson D."/>
            <person name="Mcgee K."/>
            <person name="Jones D."/>
            <person name="Wendel J."/>
            <person name="Stelly D."/>
            <person name="Grimwood J."/>
            <person name="Schmutz J."/>
        </authorList>
    </citation>
    <scope>NUCLEOTIDE SEQUENCE [LARGE SCALE GENOMIC DNA]</scope>
    <source>
        <strain evidence="5">1408120.09</strain>
    </source>
</reference>
<dbReference type="EMBL" id="CM017661">
    <property type="protein sequence ID" value="TYI46080.1"/>
    <property type="molecule type" value="Genomic_DNA"/>
</dbReference>
<keyword evidence="6" id="KW-1185">Reference proteome</keyword>
<protein>
    <submittedName>
        <fullName evidence="5">Uncharacterized protein</fullName>
    </submittedName>
</protein>
<accession>A0A5D2S1C1</accession>
<dbReference type="GO" id="GO:0016779">
    <property type="term" value="F:nucleotidyltransferase activity"/>
    <property type="evidence" value="ECO:0007669"/>
    <property type="project" value="UniProtKB-KW"/>
</dbReference>
<evidence type="ECO:0000256" key="2">
    <source>
        <dbReference type="ARBA" id="ARBA00022679"/>
    </source>
</evidence>
<dbReference type="Proteomes" id="UP000323597">
    <property type="component" value="Chromosome D13"/>
</dbReference>
<keyword evidence="4" id="KW-0804">Transcription</keyword>
<evidence type="ECO:0000313" key="6">
    <source>
        <dbReference type="Proteomes" id="UP000323597"/>
    </source>
</evidence>
<proteinExistence type="predicted"/>
<keyword evidence="3" id="KW-0548">Nucleotidyltransferase</keyword>
<dbReference type="PANTHER" id="PTHR34995">
    <property type="entry name" value="DNA-DIRECTED RNA POLYMERASE SUBUNIT BETA"/>
    <property type="match status" value="1"/>
</dbReference>
<organism evidence="5 6">
    <name type="scientific">Gossypium mustelinum</name>
    <name type="common">Cotton</name>
    <name type="synonym">Gossypium caicoense</name>
    <dbReference type="NCBI Taxonomy" id="34275"/>
    <lineage>
        <taxon>Eukaryota</taxon>
        <taxon>Viridiplantae</taxon>
        <taxon>Streptophyta</taxon>
        <taxon>Embryophyta</taxon>
        <taxon>Tracheophyta</taxon>
        <taxon>Spermatophyta</taxon>
        <taxon>Magnoliopsida</taxon>
        <taxon>eudicotyledons</taxon>
        <taxon>Gunneridae</taxon>
        <taxon>Pentapetalae</taxon>
        <taxon>rosids</taxon>
        <taxon>malvids</taxon>
        <taxon>Malvales</taxon>
        <taxon>Malvaceae</taxon>
        <taxon>Malvoideae</taxon>
        <taxon>Gossypium</taxon>
    </lineage>
</organism>
<dbReference type="PANTHER" id="PTHR34995:SF1">
    <property type="entry name" value="DNA-DIRECTED RNA POLYMERASE SUBUNIT BETA"/>
    <property type="match status" value="1"/>
</dbReference>
<sequence length="87" mass="10328">MHWSTDVYHSPKFTYSNVHLLPKTSHMWILSGGSNKFGVVPFSLHKDQDQINIHYPFAKRRYISRFSMNNDQVRHNLFSSNFSNKKK</sequence>
<gene>
    <name evidence="5" type="ORF">E1A91_D13G081300v1</name>
</gene>
<dbReference type="InterPro" id="IPR050254">
    <property type="entry name" value="RNA_pol_beta''_euk"/>
</dbReference>
<feature type="non-terminal residue" evidence="5">
    <location>
        <position position="87"/>
    </location>
</feature>
<name>A0A5D2S1C1_GOSMU</name>
<evidence type="ECO:0000313" key="5">
    <source>
        <dbReference type="EMBL" id="TYI46080.1"/>
    </source>
</evidence>
<dbReference type="AlphaFoldDB" id="A0A5D2S1C1"/>
<dbReference type="GO" id="GO:0000428">
    <property type="term" value="C:DNA-directed RNA polymerase complex"/>
    <property type="evidence" value="ECO:0007669"/>
    <property type="project" value="UniProtKB-KW"/>
</dbReference>
<evidence type="ECO:0000256" key="3">
    <source>
        <dbReference type="ARBA" id="ARBA00022695"/>
    </source>
</evidence>
<keyword evidence="2" id="KW-0808">Transferase</keyword>